<comment type="similarity">
    <text evidence="6 7">Belongs to the APS kinase family.</text>
</comment>
<evidence type="ECO:0000256" key="4">
    <source>
        <dbReference type="ARBA" id="ARBA00022741"/>
    </source>
</evidence>
<dbReference type="PANTHER" id="PTHR42700:SF1">
    <property type="entry name" value="SULFATE ADENYLYLTRANSFERASE"/>
    <property type="match status" value="1"/>
</dbReference>
<dbReference type="EC" id="2.7.1.25" evidence="2 6"/>
<dbReference type="GO" id="GO:0005737">
    <property type="term" value="C:cytoplasm"/>
    <property type="evidence" value="ECO:0007669"/>
    <property type="project" value="TreeGrafter"/>
</dbReference>
<keyword evidence="6" id="KW-0597">Phosphoprotein</keyword>
<dbReference type="InterPro" id="IPR059117">
    <property type="entry name" value="APS_kinase_dom"/>
</dbReference>
<evidence type="ECO:0000256" key="2">
    <source>
        <dbReference type="ARBA" id="ARBA00012121"/>
    </source>
</evidence>
<dbReference type="HAMAP" id="MF_00065">
    <property type="entry name" value="Adenylyl_sulf_kinase"/>
    <property type="match status" value="1"/>
</dbReference>
<dbReference type="InterPro" id="IPR002891">
    <property type="entry name" value="APS"/>
</dbReference>
<dbReference type="RefSeq" id="WP_189580932.1">
    <property type="nucleotide sequence ID" value="NZ_BMYF01000009.1"/>
</dbReference>
<comment type="caution">
    <text evidence="6">Lacks conserved residue(s) required for the propagation of feature annotation.</text>
</comment>
<dbReference type="GO" id="GO:0070814">
    <property type="term" value="P:hydrogen sulfide biosynthetic process"/>
    <property type="evidence" value="ECO:0007669"/>
    <property type="project" value="UniProtKB-UniRule"/>
</dbReference>
<evidence type="ECO:0000256" key="3">
    <source>
        <dbReference type="ARBA" id="ARBA00022679"/>
    </source>
</evidence>
<comment type="pathway">
    <text evidence="6 7">Sulfur metabolism; hydrogen sulfide biosynthesis; sulfite from sulfate: step 2/3.</text>
</comment>
<evidence type="ECO:0000313" key="10">
    <source>
        <dbReference type="Proteomes" id="UP000642809"/>
    </source>
</evidence>
<dbReference type="Gene3D" id="3.40.50.300">
    <property type="entry name" value="P-loop containing nucleotide triphosphate hydrolases"/>
    <property type="match status" value="1"/>
</dbReference>
<dbReference type="InterPro" id="IPR027417">
    <property type="entry name" value="P-loop_NTPase"/>
</dbReference>
<comment type="catalytic activity">
    <reaction evidence="1 6 7">
        <text>adenosine 5'-phosphosulfate + ATP = 3'-phosphoadenylyl sulfate + ADP + H(+)</text>
        <dbReference type="Rhea" id="RHEA:24152"/>
        <dbReference type="ChEBI" id="CHEBI:15378"/>
        <dbReference type="ChEBI" id="CHEBI:30616"/>
        <dbReference type="ChEBI" id="CHEBI:58243"/>
        <dbReference type="ChEBI" id="CHEBI:58339"/>
        <dbReference type="ChEBI" id="CHEBI:456216"/>
        <dbReference type="EC" id="2.7.1.25"/>
    </reaction>
</comment>
<gene>
    <name evidence="6 9" type="primary">cysC</name>
    <name evidence="9" type="ORF">GCM10008106_17760</name>
</gene>
<dbReference type="InterPro" id="IPR050512">
    <property type="entry name" value="Sulf_AdTrans/APS_kinase"/>
</dbReference>
<dbReference type="SUPFAM" id="SSF52540">
    <property type="entry name" value="P-loop containing nucleoside triphosphate hydrolases"/>
    <property type="match status" value="1"/>
</dbReference>
<dbReference type="Proteomes" id="UP000642809">
    <property type="component" value="Unassembled WGS sequence"/>
</dbReference>
<reference evidence="9" key="1">
    <citation type="journal article" date="2014" name="Int. J. Syst. Evol. Microbiol.">
        <title>Complete genome sequence of Corynebacterium casei LMG S-19264T (=DSM 44701T), isolated from a smear-ripened cheese.</title>
        <authorList>
            <consortium name="US DOE Joint Genome Institute (JGI-PGF)"/>
            <person name="Walter F."/>
            <person name="Albersmeier A."/>
            <person name="Kalinowski J."/>
            <person name="Ruckert C."/>
        </authorList>
    </citation>
    <scope>NUCLEOTIDE SEQUENCE</scope>
    <source>
        <strain evidence="9">KCTC 23224</strain>
    </source>
</reference>
<keyword evidence="5 6" id="KW-0067">ATP-binding</keyword>
<evidence type="ECO:0000259" key="8">
    <source>
        <dbReference type="Pfam" id="PF01583"/>
    </source>
</evidence>
<keyword evidence="6 7" id="KW-0418">Kinase</keyword>
<accession>A0A8J3CWN9</accession>
<dbReference type="GO" id="GO:0019379">
    <property type="term" value="P:sulfate assimilation, phosphoadenylyl sulfate reduction by phosphoadenylyl-sulfate reductase (thioredoxin)"/>
    <property type="evidence" value="ECO:0007669"/>
    <property type="project" value="TreeGrafter"/>
</dbReference>
<reference evidence="9" key="2">
    <citation type="submission" date="2020-09" db="EMBL/GenBank/DDBJ databases">
        <authorList>
            <person name="Sun Q."/>
            <person name="Kim S."/>
        </authorList>
    </citation>
    <scope>NUCLEOTIDE SEQUENCE</scope>
    <source>
        <strain evidence="9">KCTC 23224</strain>
    </source>
</reference>
<dbReference type="AlphaFoldDB" id="A0A8J3CWN9"/>
<sequence>MKKPILIWFTGLSGSGKSTLAAALQMELQQSSMVYLLDGDALRKGLNKDLGFSDKDRHENIRRTAELAKILLDTGMTVLAAFITPFESDRVLIRSTVGEERFVEVFVDAPLSICEKRDVKGLYALARAGKINQFTGISSPYETPSSPHIHLKTAENSVNECIQKILAYLEP</sequence>
<feature type="binding site" evidence="6">
    <location>
        <begin position="11"/>
        <end position="18"/>
    </location>
    <ligand>
        <name>ATP</name>
        <dbReference type="ChEBI" id="CHEBI:30616"/>
    </ligand>
</feature>
<proteinExistence type="inferred from homology"/>
<evidence type="ECO:0000313" key="9">
    <source>
        <dbReference type="EMBL" id="GHB36925.1"/>
    </source>
</evidence>
<dbReference type="UniPathway" id="UPA00140">
    <property type="reaction ID" value="UER00205"/>
</dbReference>
<dbReference type="PANTHER" id="PTHR42700">
    <property type="entry name" value="SULFATE ADENYLYLTRANSFERASE"/>
    <property type="match status" value="1"/>
</dbReference>
<dbReference type="EMBL" id="BMYF01000009">
    <property type="protein sequence ID" value="GHB36925.1"/>
    <property type="molecule type" value="Genomic_DNA"/>
</dbReference>
<comment type="function">
    <text evidence="6 7">Catalyzes the synthesis of activated sulfate.</text>
</comment>
<dbReference type="NCBIfam" id="TIGR00455">
    <property type="entry name" value="apsK"/>
    <property type="match status" value="1"/>
</dbReference>
<organism evidence="9 10">
    <name type="scientific">Mongoliitalea lutea</name>
    <dbReference type="NCBI Taxonomy" id="849756"/>
    <lineage>
        <taxon>Bacteria</taxon>
        <taxon>Pseudomonadati</taxon>
        <taxon>Bacteroidota</taxon>
        <taxon>Cytophagia</taxon>
        <taxon>Cytophagales</taxon>
        <taxon>Cyclobacteriaceae</taxon>
        <taxon>Mongoliitalea</taxon>
    </lineage>
</organism>
<keyword evidence="10" id="KW-1185">Reference proteome</keyword>
<name>A0A8J3CWN9_9BACT</name>
<evidence type="ECO:0000256" key="6">
    <source>
        <dbReference type="HAMAP-Rule" id="MF_00065"/>
    </source>
</evidence>
<feature type="domain" description="APS kinase" evidence="8">
    <location>
        <begin position="4"/>
        <end position="152"/>
    </location>
</feature>
<dbReference type="CDD" id="cd02027">
    <property type="entry name" value="APSK"/>
    <property type="match status" value="1"/>
</dbReference>
<dbReference type="GO" id="GO:0004781">
    <property type="term" value="F:sulfate adenylyltransferase (ATP) activity"/>
    <property type="evidence" value="ECO:0007669"/>
    <property type="project" value="TreeGrafter"/>
</dbReference>
<dbReference type="NCBIfam" id="NF003013">
    <property type="entry name" value="PRK03846.1"/>
    <property type="match status" value="1"/>
</dbReference>
<keyword evidence="3 6" id="KW-0808">Transferase</keyword>
<evidence type="ECO:0000256" key="5">
    <source>
        <dbReference type="ARBA" id="ARBA00022840"/>
    </source>
</evidence>
<dbReference type="GO" id="GO:0005524">
    <property type="term" value="F:ATP binding"/>
    <property type="evidence" value="ECO:0007669"/>
    <property type="project" value="UniProtKB-UniRule"/>
</dbReference>
<keyword evidence="4 6" id="KW-0547">Nucleotide-binding</keyword>
<dbReference type="GO" id="GO:0010134">
    <property type="term" value="P:sulfate assimilation via adenylyl sulfate reduction"/>
    <property type="evidence" value="ECO:0007669"/>
    <property type="project" value="TreeGrafter"/>
</dbReference>
<evidence type="ECO:0000256" key="1">
    <source>
        <dbReference type="ARBA" id="ARBA00001823"/>
    </source>
</evidence>
<protein>
    <recommendedName>
        <fullName evidence="2 6">Adenylyl-sulfate kinase</fullName>
        <ecNumber evidence="2 6">2.7.1.25</ecNumber>
    </recommendedName>
    <alternativeName>
        <fullName evidence="6">APS kinase</fullName>
    </alternativeName>
    <alternativeName>
        <fullName evidence="6">ATP adenosine-5'-phosphosulfate 3'-phosphotransferase</fullName>
    </alternativeName>
    <alternativeName>
        <fullName evidence="6">Adenosine-5'-phosphosulfate kinase</fullName>
    </alternativeName>
</protein>
<dbReference type="GO" id="GO:0004020">
    <property type="term" value="F:adenylylsulfate kinase activity"/>
    <property type="evidence" value="ECO:0007669"/>
    <property type="project" value="UniProtKB-UniRule"/>
</dbReference>
<evidence type="ECO:0000256" key="7">
    <source>
        <dbReference type="RuleBase" id="RU004347"/>
    </source>
</evidence>
<dbReference type="Pfam" id="PF01583">
    <property type="entry name" value="APS_kinase"/>
    <property type="match status" value="1"/>
</dbReference>
<comment type="caution">
    <text evidence="9">The sequence shown here is derived from an EMBL/GenBank/DDBJ whole genome shotgun (WGS) entry which is preliminary data.</text>
</comment>